<accession>A0A7E4W518</accession>
<sequence length="134" mass="15464">MRCLLLLFFIPVISANWYSVKARVVCDNRHYNGFAAMTVNYWGIGGLGDYERFPIEIVDGWLKATIDSPSGWVIYSYHIEIPHECSCPKNTVHNIDKDDEKILNRYRSKEDAEEHTFFIGVINLNNDCPGFITE</sequence>
<feature type="chain" id="PRO_5028985094" evidence="1">
    <location>
        <begin position="16"/>
        <end position="134"/>
    </location>
</feature>
<dbReference type="WBParaSite" id="Pan_g6640.t1">
    <property type="protein sequence ID" value="Pan_g6640.t1"/>
    <property type="gene ID" value="Pan_g6640"/>
</dbReference>
<name>A0A7E4W518_PANRE</name>
<dbReference type="Proteomes" id="UP000492821">
    <property type="component" value="Unassembled WGS sequence"/>
</dbReference>
<feature type="signal peptide" evidence="1">
    <location>
        <begin position="1"/>
        <end position="15"/>
    </location>
</feature>
<evidence type="ECO:0000313" key="3">
    <source>
        <dbReference type="WBParaSite" id="Pan_g6640.t1"/>
    </source>
</evidence>
<proteinExistence type="predicted"/>
<dbReference type="AlphaFoldDB" id="A0A7E4W518"/>
<keyword evidence="1" id="KW-0732">Signal</keyword>
<organism evidence="2 3">
    <name type="scientific">Panagrellus redivivus</name>
    <name type="common">Microworm</name>
    <dbReference type="NCBI Taxonomy" id="6233"/>
    <lineage>
        <taxon>Eukaryota</taxon>
        <taxon>Metazoa</taxon>
        <taxon>Ecdysozoa</taxon>
        <taxon>Nematoda</taxon>
        <taxon>Chromadorea</taxon>
        <taxon>Rhabditida</taxon>
        <taxon>Tylenchina</taxon>
        <taxon>Panagrolaimomorpha</taxon>
        <taxon>Panagrolaimoidea</taxon>
        <taxon>Panagrolaimidae</taxon>
        <taxon>Panagrellus</taxon>
    </lineage>
</organism>
<reference evidence="3" key="2">
    <citation type="submission" date="2020-10" db="UniProtKB">
        <authorList>
            <consortium name="WormBaseParasite"/>
        </authorList>
    </citation>
    <scope>IDENTIFICATION</scope>
</reference>
<keyword evidence="2" id="KW-1185">Reference proteome</keyword>
<evidence type="ECO:0000256" key="1">
    <source>
        <dbReference type="SAM" id="SignalP"/>
    </source>
</evidence>
<protein>
    <submittedName>
        <fullName evidence="3">Transthyretin/hydroxyisourate hydrolase domain-containing protein</fullName>
    </submittedName>
</protein>
<reference evidence="2" key="1">
    <citation type="journal article" date="2013" name="Genetics">
        <title>The draft genome and transcriptome of Panagrellus redivivus are shaped by the harsh demands of a free-living lifestyle.</title>
        <authorList>
            <person name="Srinivasan J."/>
            <person name="Dillman A.R."/>
            <person name="Macchietto M.G."/>
            <person name="Heikkinen L."/>
            <person name="Lakso M."/>
            <person name="Fracchia K.M."/>
            <person name="Antoshechkin I."/>
            <person name="Mortazavi A."/>
            <person name="Wong G."/>
            <person name="Sternberg P.W."/>
        </authorList>
    </citation>
    <scope>NUCLEOTIDE SEQUENCE [LARGE SCALE GENOMIC DNA]</scope>
    <source>
        <strain evidence="2">MT8872</strain>
    </source>
</reference>
<evidence type="ECO:0000313" key="2">
    <source>
        <dbReference type="Proteomes" id="UP000492821"/>
    </source>
</evidence>